<evidence type="ECO:0000256" key="14">
    <source>
        <dbReference type="ARBA" id="ARBA00070188"/>
    </source>
</evidence>
<dbReference type="GO" id="GO:0017108">
    <property type="term" value="F:5'-flap endonuclease activity"/>
    <property type="evidence" value="ECO:0007669"/>
    <property type="project" value="UniProtKB-ARBA"/>
</dbReference>
<evidence type="ECO:0000256" key="1">
    <source>
        <dbReference type="ARBA" id="ARBA00001946"/>
    </source>
</evidence>
<comment type="similarity">
    <text evidence="12">Belongs to the XPG/RAD2 endonuclease family. GEN subfamily.</text>
</comment>
<dbReference type="GO" id="GO:0006281">
    <property type="term" value="P:DNA repair"/>
    <property type="evidence" value="ECO:0007669"/>
    <property type="project" value="UniProtKB-KW"/>
</dbReference>
<evidence type="ECO:0000256" key="4">
    <source>
        <dbReference type="ARBA" id="ARBA00022722"/>
    </source>
</evidence>
<dbReference type="InterPro" id="IPR006084">
    <property type="entry name" value="XPG/Rad2"/>
</dbReference>
<evidence type="ECO:0000259" key="16">
    <source>
        <dbReference type="SMART" id="SM00484"/>
    </source>
</evidence>
<dbReference type="SUPFAM" id="SSF47807">
    <property type="entry name" value="5' to 3' exonuclease, C-terminal subdomain"/>
    <property type="match status" value="1"/>
</dbReference>
<evidence type="ECO:0000256" key="12">
    <source>
        <dbReference type="ARBA" id="ARBA00038112"/>
    </source>
</evidence>
<accession>A0A6F9DEA2</accession>
<evidence type="ECO:0000256" key="7">
    <source>
        <dbReference type="ARBA" id="ARBA00022763"/>
    </source>
</evidence>
<dbReference type="GO" id="GO:0046872">
    <property type="term" value="F:metal ion binding"/>
    <property type="evidence" value="ECO:0007669"/>
    <property type="project" value="UniProtKB-KW"/>
</dbReference>
<evidence type="ECO:0000256" key="15">
    <source>
        <dbReference type="SAM" id="MobiDB-lite"/>
    </source>
</evidence>
<evidence type="ECO:0000256" key="8">
    <source>
        <dbReference type="ARBA" id="ARBA00022801"/>
    </source>
</evidence>
<keyword evidence="6 18" id="KW-0255">Endonuclease</keyword>
<evidence type="ECO:0000256" key="2">
    <source>
        <dbReference type="ARBA" id="ARBA00004123"/>
    </source>
</evidence>
<dbReference type="Gene3D" id="1.10.150.20">
    <property type="entry name" value="5' to 3' exonuclease, C-terminal subdomain"/>
    <property type="match status" value="1"/>
</dbReference>
<feature type="domain" description="XPG-I" evidence="16">
    <location>
        <begin position="117"/>
        <end position="188"/>
    </location>
</feature>
<dbReference type="InterPro" id="IPR006086">
    <property type="entry name" value="XPG-I_dom"/>
</dbReference>
<evidence type="ECO:0000256" key="11">
    <source>
        <dbReference type="ARBA" id="ARBA00023242"/>
    </source>
</evidence>
<keyword evidence="10" id="KW-0234">DNA repair</keyword>
<dbReference type="SMART" id="SM00279">
    <property type="entry name" value="HhH2"/>
    <property type="match status" value="1"/>
</dbReference>
<evidence type="ECO:0000256" key="6">
    <source>
        <dbReference type="ARBA" id="ARBA00022759"/>
    </source>
</evidence>
<dbReference type="GO" id="GO:0000400">
    <property type="term" value="F:four-way junction DNA binding"/>
    <property type="evidence" value="ECO:0007669"/>
    <property type="project" value="UniProtKB-ARBA"/>
</dbReference>
<dbReference type="CDD" id="cd09869">
    <property type="entry name" value="PIN_GEN1"/>
    <property type="match status" value="1"/>
</dbReference>
<dbReference type="FunFam" id="1.10.150.20:FF:000030">
    <property type="entry name" value="Flap endonuclease GEN-like 1"/>
    <property type="match status" value="1"/>
</dbReference>
<gene>
    <name evidence="18" type="primary">Gen1</name>
</gene>
<dbReference type="PANTHER" id="PTHR11081:SF70">
    <property type="entry name" value="FLAP ENDONUCLEASE GEN HOMOLOG 1"/>
    <property type="match status" value="1"/>
</dbReference>
<evidence type="ECO:0000256" key="9">
    <source>
        <dbReference type="ARBA" id="ARBA00022842"/>
    </source>
</evidence>
<comment type="cofactor">
    <cofactor evidence="1">
        <name>Mg(2+)</name>
        <dbReference type="ChEBI" id="CHEBI:18420"/>
    </cofactor>
</comment>
<evidence type="ECO:0000313" key="18">
    <source>
        <dbReference type="EMBL" id="CAB3248778.1"/>
    </source>
</evidence>
<dbReference type="SMART" id="SM00484">
    <property type="entry name" value="XPGI"/>
    <property type="match status" value="1"/>
</dbReference>
<keyword evidence="11" id="KW-0539">Nucleus</keyword>
<keyword evidence="7" id="KW-0227">DNA damage</keyword>
<dbReference type="InterPro" id="IPR006085">
    <property type="entry name" value="XPG_DNA_repair_N"/>
</dbReference>
<keyword evidence="8" id="KW-0378">Hydrolase</keyword>
<feature type="region of interest" description="Disordered" evidence="15">
    <location>
        <begin position="439"/>
        <end position="465"/>
    </location>
</feature>
<dbReference type="InterPro" id="IPR029060">
    <property type="entry name" value="PIN-like_dom_sf"/>
</dbReference>
<keyword evidence="3" id="KW-0597">Phosphoprotein</keyword>
<evidence type="ECO:0000256" key="10">
    <source>
        <dbReference type="ARBA" id="ARBA00023204"/>
    </source>
</evidence>
<dbReference type="PANTHER" id="PTHR11081">
    <property type="entry name" value="FLAP ENDONUCLEASE FAMILY MEMBER"/>
    <property type="match status" value="1"/>
</dbReference>
<evidence type="ECO:0000259" key="17">
    <source>
        <dbReference type="SMART" id="SM00485"/>
    </source>
</evidence>
<dbReference type="InterPro" id="IPR036279">
    <property type="entry name" value="5-3_exonuclease_C_sf"/>
</dbReference>
<dbReference type="Pfam" id="PF00867">
    <property type="entry name" value="XPG_I"/>
    <property type="match status" value="1"/>
</dbReference>
<protein>
    <recommendedName>
        <fullName evidence="14">Flap endonuclease GEN homolog 1</fullName>
    </recommendedName>
</protein>
<dbReference type="PRINTS" id="PR00853">
    <property type="entry name" value="XPGRADSUPER"/>
</dbReference>
<proteinExistence type="evidence at transcript level"/>
<comment type="subcellular location">
    <subcellularLocation>
        <location evidence="2">Nucleus</location>
    </subcellularLocation>
</comment>
<dbReference type="GO" id="GO:0008821">
    <property type="term" value="F:crossover junction DNA endonuclease activity"/>
    <property type="evidence" value="ECO:0007669"/>
    <property type="project" value="UniProtKB-ARBA"/>
</dbReference>
<evidence type="ECO:0000256" key="13">
    <source>
        <dbReference type="ARBA" id="ARBA00063132"/>
    </source>
</evidence>
<reference evidence="18" key="1">
    <citation type="submission" date="2020-04" db="EMBL/GenBank/DDBJ databases">
        <authorList>
            <person name="Neveu A P."/>
        </authorList>
    </citation>
    <scope>NUCLEOTIDE SEQUENCE</scope>
    <source>
        <tissue evidence="18">Whole embryo</tissue>
    </source>
</reference>
<dbReference type="GO" id="GO:0005634">
    <property type="term" value="C:nucleus"/>
    <property type="evidence" value="ECO:0007669"/>
    <property type="project" value="UniProtKB-SubCell"/>
</dbReference>
<dbReference type="Gene3D" id="3.40.50.1010">
    <property type="entry name" value="5'-nuclease"/>
    <property type="match status" value="1"/>
</dbReference>
<keyword evidence="4" id="KW-0540">Nuclease</keyword>
<keyword evidence="5" id="KW-0479">Metal-binding</keyword>
<comment type="subunit">
    <text evidence="13">Largely monomeric, dimerizes on the Holliday junction and the first nick occurs upon dimerization at the junction.</text>
</comment>
<dbReference type="SUPFAM" id="SSF88723">
    <property type="entry name" value="PIN domain-like"/>
    <property type="match status" value="1"/>
</dbReference>
<evidence type="ECO:0000256" key="3">
    <source>
        <dbReference type="ARBA" id="ARBA00022553"/>
    </source>
</evidence>
<dbReference type="SMART" id="SM00485">
    <property type="entry name" value="XPGN"/>
    <property type="match status" value="1"/>
</dbReference>
<dbReference type="FunFam" id="3.40.50.1010:FF:000024">
    <property type="entry name" value="flap endonuclease GEN homolog 1"/>
    <property type="match status" value="1"/>
</dbReference>
<dbReference type="AlphaFoldDB" id="A0A6F9DEA2"/>
<sequence>MGVKCLWEILQDVKATRSLSDLRDQTLAVDLAAWICEAESVRHMQNAVKNPYIRNLFYRVSVLLDHGVRMIFVTDGTPPDLKRDTIAKRLGKESGSFSRGSRNRLNSKFKECCQLLDQIGIPWLKSDGEAEAMCAYLNNEGMADACVTSDGDVFLYGARKVYRNFTTDKRHGEIEYYDMDVIEEKLTLNRRSLVALGLILGCDYCDGVHGIGKVQALDFLKIDQNSDPIYQLKKLVRNVKPVINEEKKPTHCSFCKHKGSKKDHLKSGCDVCYSNCKLSKLDNRKCTCSWHAGETVRKQKNLEISIWEKAKQDPSFPDQNVINEFLRERKIVTNKKLQRKRPNLKGIAELVSDKLDWSEERGVEKALPIWTNWIYVMNEQGHQAKPLRIVKERKKEGTPMFEVVWEICDCDVDEITALEPQSGFKEVFPDMANEFLQEKEKQQKEKKKKPSKKKDTEQTKGKKMTDFYGKKKIPNLEKMEKIQPTQDTSKKGVIEILDDKAEVLTPKSPTKRGSEDIDTLASVLASVSIASRAPSDAEPPKTHDVTSDDVSFALNFSLGSSLLQTPVPRPNREKIDLAIIDKENLGDTAVKIPETESDIKSPPSSALVEPGSPVFMTLADRLRLREKN</sequence>
<organism evidence="18">
    <name type="scientific">Phallusia mammillata</name>
    <dbReference type="NCBI Taxonomy" id="59560"/>
    <lineage>
        <taxon>Eukaryota</taxon>
        <taxon>Metazoa</taxon>
        <taxon>Chordata</taxon>
        <taxon>Tunicata</taxon>
        <taxon>Ascidiacea</taxon>
        <taxon>Phlebobranchia</taxon>
        <taxon>Ascidiidae</taxon>
        <taxon>Phallusia</taxon>
    </lineage>
</organism>
<dbReference type="InterPro" id="IPR008918">
    <property type="entry name" value="HhH2"/>
</dbReference>
<name>A0A6F9DEA2_9ASCI</name>
<feature type="domain" description="XPG N-terminal" evidence="17">
    <location>
        <begin position="1"/>
        <end position="96"/>
    </location>
</feature>
<keyword evidence="9" id="KW-0460">Magnesium</keyword>
<feature type="compositionally biased region" description="Basic and acidic residues" evidence="15">
    <location>
        <begin position="453"/>
        <end position="465"/>
    </location>
</feature>
<evidence type="ECO:0000256" key="5">
    <source>
        <dbReference type="ARBA" id="ARBA00022723"/>
    </source>
</evidence>
<dbReference type="Pfam" id="PF00752">
    <property type="entry name" value="XPG_N"/>
    <property type="match status" value="1"/>
</dbReference>
<dbReference type="EMBL" id="LR785411">
    <property type="protein sequence ID" value="CAB3248778.1"/>
    <property type="molecule type" value="mRNA"/>
</dbReference>